<dbReference type="EMBL" id="JAODUP010000042">
    <property type="protein sequence ID" value="KAK2166098.1"/>
    <property type="molecule type" value="Genomic_DNA"/>
</dbReference>
<feature type="compositionally biased region" description="Acidic residues" evidence="1">
    <location>
        <begin position="313"/>
        <end position="327"/>
    </location>
</feature>
<dbReference type="AlphaFoldDB" id="A0AAD9K6V6"/>
<organism evidence="3 4">
    <name type="scientific">Paralvinella palmiformis</name>
    <dbReference type="NCBI Taxonomy" id="53620"/>
    <lineage>
        <taxon>Eukaryota</taxon>
        <taxon>Metazoa</taxon>
        <taxon>Spiralia</taxon>
        <taxon>Lophotrochozoa</taxon>
        <taxon>Annelida</taxon>
        <taxon>Polychaeta</taxon>
        <taxon>Sedentaria</taxon>
        <taxon>Canalipalpata</taxon>
        <taxon>Terebellida</taxon>
        <taxon>Terebelliformia</taxon>
        <taxon>Alvinellidae</taxon>
        <taxon>Paralvinella</taxon>
    </lineage>
</organism>
<feature type="transmembrane region" description="Helical" evidence="2">
    <location>
        <begin position="243"/>
        <end position="263"/>
    </location>
</feature>
<evidence type="ECO:0000313" key="3">
    <source>
        <dbReference type="EMBL" id="KAK2166098.1"/>
    </source>
</evidence>
<feature type="transmembrane region" description="Helical" evidence="2">
    <location>
        <begin position="183"/>
        <end position="204"/>
    </location>
</feature>
<proteinExistence type="predicted"/>
<evidence type="ECO:0000256" key="1">
    <source>
        <dbReference type="SAM" id="MobiDB-lite"/>
    </source>
</evidence>
<name>A0AAD9K6V6_9ANNE</name>
<feature type="transmembrane region" description="Helical" evidence="2">
    <location>
        <begin position="216"/>
        <end position="236"/>
    </location>
</feature>
<evidence type="ECO:0000256" key="2">
    <source>
        <dbReference type="SAM" id="Phobius"/>
    </source>
</evidence>
<gene>
    <name evidence="3" type="ORF">LSH36_42g08022</name>
</gene>
<reference evidence="3" key="1">
    <citation type="journal article" date="2023" name="Mol. Biol. Evol.">
        <title>Third-Generation Sequencing Reveals the Adaptive Role of the Epigenome in Three Deep-Sea Polychaetes.</title>
        <authorList>
            <person name="Perez M."/>
            <person name="Aroh O."/>
            <person name="Sun Y."/>
            <person name="Lan Y."/>
            <person name="Juniper S.K."/>
            <person name="Young C.R."/>
            <person name="Angers B."/>
            <person name="Qian P.Y."/>
        </authorList>
    </citation>
    <scope>NUCLEOTIDE SEQUENCE</scope>
    <source>
        <strain evidence="3">P08H-3</strain>
    </source>
</reference>
<dbReference type="Proteomes" id="UP001208570">
    <property type="component" value="Unassembled WGS sequence"/>
</dbReference>
<feature type="transmembrane region" description="Helical" evidence="2">
    <location>
        <begin position="133"/>
        <end position="156"/>
    </location>
</feature>
<protein>
    <submittedName>
        <fullName evidence="3">Uncharacterized protein</fullName>
    </submittedName>
</protein>
<feature type="transmembrane region" description="Helical" evidence="2">
    <location>
        <begin position="269"/>
        <end position="288"/>
    </location>
</feature>
<dbReference type="PANTHER" id="PTHR33802">
    <property type="entry name" value="SI:CH211-161H7.5-RELATED"/>
    <property type="match status" value="1"/>
</dbReference>
<keyword evidence="2" id="KW-1133">Transmembrane helix</keyword>
<keyword evidence="2" id="KW-0472">Membrane</keyword>
<dbReference type="PANTHER" id="PTHR33802:SF1">
    <property type="entry name" value="XK-RELATED PROTEIN"/>
    <property type="match status" value="1"/>
</dbReference>
<feature type="transmembrane region" description="Helical" evidence="2">
    <location>
        <begin position="63"/>
        <end position="87"/>
    </location>
</feature>
<feature type="transmembrane region" description="Helical" evidence="2">
    <location>
        <begin position="12"/>
        <end position="32"/>
    </location>
</feature>
<keyword evidence="2" id="KW-0812">Transmembrane</keyword>
<accession>A0AAD9K6V6</accession>
<feature type="region of interest" description="Disordered" evidence="1">
    <location>
        <begin position="305"/>
        <end position="332"/>
    </location>
</feature>
<sequence length="347" mass="39040">MTDSLGHHGCLLFLILETVLLFVLVTAINVYVSGFNDYDLVLFKSSLHGVLAKFPVDVTPPDWVFILWAATWLYLFIWMMYSITLLFRKPGDGKGYLYFRPPFVPLSVYISFNLSLLAQIGWIFLWTLEELRWSALTLLAVIVFAIVTMILAIRGLHFYADDLHRLRNGADVRGDHVIVQNSLGMYVAGTTMLTIINLAVALVYEWNMDQVDATTVALSTMGGVILIYFILDIVVFTADMCCLLAPYVVFTVVASGIMTKSFSGGDRNFLIALFLIGLAGFTTLFKLASMLYHACKKDHEEDEAKKKLLSNTSDDEDGSFDEDEDLQSNDKETKKYIKQAQLLLKAK</sequence>
<feature type="transmembrane region" description="Helical" evidence="2">
    <location>
        <begin position="108"/>
        <end position="127"/>
    </location>
</feature>
<comment type="caution">
    <text evidence="3">The sequence shown here is derived from an EMBL/GenBank/DDBJ whole genome shotgun (WGS) entry which is preliminary data.</text>
</comment>
<keyword evidence="4" id="KW-1185">Reference proteome</keyword>
<evidence type="ECO:0000313" key="4">
    <source>
        <dbReference type="Proteomes" id="UP001208570"/>
    </source>
</evidence>